<evidence type="ECO:0000256" key="13">
    <source>
        <dbReference type="RuleBase" id="RU000544"/>
    </source>
</evidence>
<evidence type="ECO:0000313" key="16">
    <source>
        <dbReference type="Proteomes" id="UP000886998"/>
    </source>
</evidence>
<proteinExistence type="inferred from homology"/>
<dbReference type="InterPro" id="IPR001267">
    <property type="entry name" value="Thymidine_kinase"/>
</dbReference>
<organism evidence="15 16">
    <name type="scientific">Trichonephila inaurata madagascariensis</name>
    <dbReference type="NCBI Taxonomy" id="2747483"/>
    <lineage>
        <taxon>Eukaryota</taxon>
        <taxon>Metazoa</taxon>
        <taxon>Ecdysozoa</taxon>
        <taxon>Arthropoda</taxon>
        <taxon>Chelicerata</taxon>
        <taxon>Arachnida</taxon>
        <taxon>Araneae</taxon>
        <taxon>Araneomorphae</taxon>
        <taxon>Entelegynae</taxon>
        <taxon>Araneoidea</taxon>
        <taxon>Nephilidae</taxon>
        <taxon>Trichonephila</taxon>
        <taxon>Trichonephila inaurata</taxon>
    </lineage>
</organism>
<evidence type="ECO:0000256" key="10">
    <source>
        <dbReference type="ARBA" id="ARBA00048113"/>
    </source>
</evidence>
<evidence type="ECO:0000256" key="8">
    <source>
        <dbReference type="ARBA" id="ARBA00022840"/>
    </source>
</evidence>
<dbReference type="PIRSF" id="PIRSF035805">
    <property type="entry name" value="TK_cell"/>
    <property type="match status" value="1"/>
</dbReference>
<evidence type="ECO:0000313" key="15">
    <source>
        <dbReference type="EMBL" id="GFY64830.1"/>
    </source>
</evidence>
<reference evidence="15" key="1">
    <citation type="submission" date="2020-08" db="EMBL/GenBank/DDBJ databases">
        <title>Multicomponent nature underlies the extraordinary mechanical properties of spider dragline silk.</title>
        <authorList>
            <person name="Kono N."/>
            <person name="Nakamura H."/>
            <person name="Mori M."/>
            <person name="Yoshida Y."/>
            <person name="Ohtoshi R."/>
            <person name="Malay A.D."/>
            <person name="Moran D.A.P."/>
            <person name="Tomita M."/>
            <person name="Numata K."/>
            <person name="Arakawa K."/>
        </authorList>
    </citation>
    <scope>NUCLEOTIDE SEQUENCE</scope>
</reference>
<keyword evidence="3 13" id="KW-0808">Transferase</keyword>
<evidence type="ECO:0000256" key="12">
    <source>
        <dbReference type="PIRSR" id="PIRSR035805-2"/>
    </source>
</evidence>
<keyword evidence="2 13" id="KW-0237">DNA synthesis</keyword>
<evidence type="ECO:0000256" key="5">
    <source>
        <dbReference type="ARBA" id="ARBA00022741"/>
    </source>
</evidence>
<dbReference type="PROSITE" id="PS00603">
    <property type="entry name" value="TK_CELLULAR_TYPE"/>
    <property type="match status" value="1"/>
</dbReference>
<evidence type="ECO:0000256" key="1">
    <source>
        <dbReference type="ARBA" id="ARBA00007587"/>
    </source>
</evidence>
<dbReference type="Gene3D" id="3.40.50.300">
    <property type="entry name" value="P-loop containing nucleotide triphosphate hydrolases"/>
    <property type="match status" value="1"/>
</dbReference>
<keyword evidence="16" id="KW-1185">Reference proteome</keyword>
<sequence>MFDFTGKVPKLVGLSEEKGHIQVIFGPMFSGKTTELIRRLKKYQIANHKCLIIKYPHDTRYSEKEISTHDKLTLDAVSVNALYDLKNQAENYSVIGIDEGQFFSDVVSFSEEMANIGKIVIVAALDGTYQRKGFSNILHLVPLAESVLKLTSVCMICYEEASYTKRIGNETQLEVIGGTDKYMAVCRICYMSSSQQAIQSDKLANPNDFPVEAETIKML</sequence>
<feature type="binding site" evidence="12">
    <location>
        <position position="182"/>
    </location>
    <ligand>
        <name>substrate</name>
    </ligand>
</feature>
<dbReference type="EC" id="2.7.1.21" evidence="13"/>
<comment type="catalytic activity">
    <reaction evidence="10">
        <text>thymidine + ATP = dTMP + ADP + H(+)</text>
        <dbReference type="Rhea" id="RHEA:19129"/>
        <dbReference type="ChEBI" id="CHEBI:15378"/>
        <dbReference type="ChEBI" id="CHEBI:17748"/>
        <dbReference type="ChEBI" id="CHEBI:30616"/>
        <dbReference type="ChEBI" id="CHEBI:63528"/>
        <dbReference type="ChEBI" id="CHEBI:456216"/>
        <dbReference type="EC" id="2.7.1.21"/>
    </reaction>
    <physiologicalReaction direction="left-to-right" evidence="10">
        <dbReference type="Rhea" id="RHEA:19130"/>
    </physiologicalReaction>
</comment>
<evidence type="ECO:0000256" key="6">
    <source>
        <dbReference type="ARBA" id="ARBA00022777"/>
    </source>
</evidence>
<feature type="active site" description="Proton acceptor" evidence="11">
    <location>
        <position position="99"/>
    </location>
</feature>
<dbReference type="OrthoDB" id="439028at2759"/>
<dbReference type="SUPFAM" id="SSF52540">
    <property type="entry name" value="P-loop containing nucleoside triphosphate hydrolases"/>
    <property type="match status" value="1"/>
</dbReference>
<dbReference type="InterPro" id="IPR027417">
    <property type="entry name" value="P-loop_NTPase"/>
</dbReference>
<evidence type="ECO:0000256" key="7">
    <source>
        <dbReference type="ARBA" id="ARBA00022833"/>
    </source>
</evidence>
<dbReference type="EMBL" id="BMAV01015419">
    <property type="protein sequence ID" value="GFY64830.1"/>
    <property type="molecule type" value="Genomic_DNA"/>
</dbReference>
<dbReference type="GO" id="GO:0005524">
    <property type="term" value="F:ATP binding"/>
    <property type="evidence" value="ECO:0007669"/>
    <property type="project" value="UniProtKB-KW"/>
</dbReference>
<evidence type="ECO:0000256" key="14">
    <source>
        <dbReference type="RuleBase" id="RU004165"/>
    </source>
</evidence>
<dbReference type="FunFam" id="3.30.60.20:FF:000028">
    <property type="entry name" value="Thymidine kinase"/>
    <property type="match status" value="1"/>
</dbReference>
<dbReference type="GO" id="GO:0071897">
    <property type="term" value="P:DNA biosynthetic process"/>
    <property type="evidence" value="ECO:0007669"/>
    <property type="project" value="UniProtKB-KW"/>
</dbReference>
<comment type="caution">
    <text evidence="15">The sequence shown here is derived from an EMBL/GenBank/DDBJ whole genome shotgun (WGS) entry which is preliminary data.</text>
</comment>
<dbReference type="GO" id="GO:0046104">
    <property type="term" value="P:thymidine metabolic process"/>
    <property type="evidence" value="ECO:0007669"/>
    <property type="project" value="TreeGrafter"/>
</dbReference>
<keyword evidence="7" id="KW-0862">Zinc</keyword>
<evidence type="ECO:0000256" key="3">
    <source>
        <dbReference type="ARBA" id="ARBA00022679"/>
    </source>
</evidence>
<keyword evidence="8 13" id="KW-0067">ATP-binding</keyword>
<evidence type="ECO:0000256" key="11">
    <source>
        <dbReference type="PIRSR" id="PIRSR035805-1"/>
    </source>
</evidence>
<dbReference type="SUPFAM" id="SSF57716">
    <property type="entry name" value="Glucocorticoid receptor-like (DNA-binding domain)"/>
    <property type="match status" value="1"/>
</dbReference>
<evidence type="ECO:0000256" key="4">
    <source>
        <dbReference type="ARBA" id="ARBA00022723"/>
    </source>
</evidence>
<dbReference type="GO" id="GO:0046872">
    <property type="term" value="F:metal ion binding"/>
    <property type="evidence" value="ECO:0007669"/>
    <property type="project" value="UniProtKB-KW"/>
</dbReference>
<keyword evidence="4" id="KW-0479">Metal-binding</keyword>
<dbReference type="FunFam" id="3.40.50.300:FF:000761">
    <property type="entry name" value="Thymidine kinase"/>
    <property type="match status" value="1"/>
</dbReference>
<protein>
    <recommendedName>
        <fullName evidence="13">Thymidine kinase</fullName>
        <ecNumber evidence="13">2.7.1.21</ecNumber>
    </recommendedName>
</protein>
<dbReference type="PANTHER" id="PTHR11441:SF0">
    <property type="entry name" value="THYMIDINE KINASE, CYTOSOLIC"/>
    <property type="match status" value="1"/>
</dbReference>
<dbReference type="AlphaFoldDB" id="A0A8X6Y5P0"/>
<name>A0A8X6Y5P0_9ARAC</name>
<accession>A0A8X6Y5P0</accession>
<dbReference type="GO" id="GO:0004797">
    <property type="term" value="F:thymidine kinase activity"/>
    <property type="evidence" value="ECO:0007669"/>
    <property type="project" value="UniProtKB-EC"/>
</dbReference>
<keyword evidence="5 13" id="KW-0547">Nucleotide-binding</keyword>
<dbReference type="InterPro" id="IPR020633">
    <property type="entry name" value="Thymidine_kinase_CS"/>
</dbReference>
<comment type="subunit">
    <text evidence="9">Homotetramer. Tetramerization from dimerization is induced by ATP and increases catalytic efficiency due to a high affinity for thymidine. Tetramerization is inhibited by phosphorylation at Ser-13. Interacts (via the KEN box) with FZR1.</text>
</comment>
<comment type="similarity">
    <text evidence="1 14">Belongs to the thymidine kinase family.</text>
</comment>
<keyword evidence="6 13" id="KW-0418">Kinase</keyword>
<gene>
    <name evidence="15" type="primary">TK1</name>
    <name evidence="15" type="ORF">TNIN_186181</name>
</gene>
<dbReference type="Pfam" id="PF00265">
    <property type="entry name" value="TK"/>
    <property type="match status" value="1"/>
</dbReference>
<evidence type="ECO:0000256" key="9">
    <source>
        <dbReference type="ARBA" id="ARBA00046642"/>
    </source>
</evidence>
<dbReference type="PANTHER" id="PTHR11441">
    <property type="entry name" value="THYMIDINE KINASE"/>
    <property type="match status" value="1"/>
</dbReference>
<dbReference type="Proteomes" id="UP000886998">
    <property type="component" value="Unassembled WGS sequence"/>
</dbReference>
<evidence type="ECO:0000256" key="2">
    <source>
        <dbReference type="ARBA" id="ARBA00022634"/>
    </source>
</evidence>
<dbReference type="Gene3D" id="3.30.60.20">
    <property type="match status" value="1"/>
</dbReference>